<evidence type="ECO:0000256" key="6">
    <source>
        <dbReference type="PROSITE-ProRule" id="PRU00176"/>
    </source>
</evidence>
<keyword evidence="3 7" id="KW-0507">mRNA processing</keyword>
<comment type="subcellular location">
    <subcellularLocation>
        <location evidence="1 7">Nucleus</location>
    </subcellularLocation>
</comment>
<accession>A0A0A1TXN8</accession>
<protein>
    <recommendedName>
        <fullName evidence="7">Nuclear cap-binding protein subunit 2</fullName>
    </recommendedName>
    <alternativeName>
        <fullName evidence="7">20 kDa nuclear cap-binding protein</fullName>
    </alternativeName>
</protein>
<comment type="similarity">
    <text evidence="2 7">Belongs to the RRM NCBP2 family.</text>
</comment>
<dbReference type="GO" id="GO:0005634">
    <property type="term" value="C:nucleus"/>
    <property type="evidence" value="ECO:0007669"/>
    <property type="project" value="UniProtKB-SubCell"/>
</dbReference>
<dbReference type="VEuPathDB" id="AmoebaDB:EIN_327860"/>
<dbReference type="RefSeq" id="XP_004185475.1">
    <property type="nucleotide sequence ID" value="XM_004185427.1"/>
</dbReference>
<dbReference type="OrthoDB" id="201398at2759"/>
<dbReference type="InterPro" id="IPR027157">
    <property type="entry name" value="NCBP2"/>
</dbReference>
<feature type="region of interest" description="Disordered" evidence="8">
    <location>
        <begin position="168"/>
        <end position="191"/>
    </location>
</feature>
<dbReference type="GO" id="GO:0000339">
    <property type="term" value="F:RNA cap binding"/>
    <property type="evidence" value="ECO:0007669"/>
    <property type="project" value="InterPro"/>
</dbReference>
<dbReference type="PANTHER" id="PTHR18847">
    <property type="entry name" value="20 KD NUCLEAR CAP BINDING PROTEIN"/>
    <property type="match status" value="1"/>
</dbReference>
<evidence type="ECO:0000256" key="2">
    <source>
        <dbReference type="ARBA" id="ARBA00010725"/>
    </source>
</evidence>
<sequence length="191" mass="23338">MELYTETPYLEYFDTNANMTYDEMLEKVTHSTTLYVGNLGPSVTDKELNYLFGEYGDLTRIIMGVNHRNEYCGFCFVEYKTREDADYAKRALDKTQVDGKFIRVDWDYGYKEGREFGRGKDGEQKQSQRRFERRRFDDYRDRGERRDWERRERMDDYRDDRNYLRDDKAERRRTRDDDEGYLPARGPRRFN</sequence>
<dbReference type="OMA" id="SHSAWIF"/>
<dbReference type="SUPFAM" id="SSF54928">
    <property type="entry name" value="RNA-binding domain, RBD"/>
    <property type="match status" value="1"/>
</dbReference>
<dbReference type="PROSITE" id="PS50102">
    <property type="entry name" value="RRM"/>
    <property type="match status" value="1"/>
</dbReference>
<evidence type="ECO:0000256" key="4">
    <source>
        <dbReference type="ARBA" id="ARBA00023187"/>
    </source>
</evidence>
<evidence type="ECO:0000313" key="10">
    <source>
        <dbReference type="EMBL" id="ELP86129.1"/>
    </source>
</evidence>
<evidence type="ECO:0000313" key="11">
    <source>
        <dbReference type="Proteomes" id="UP000014680"/>
    </source>
</evidence>
<dbReference type="KEGG" id="eiv:EIN_327860"/>
<dbReference type="AlphaFoldDB" id="A0A0A1TXN8"/>
<gene>
    <name evidence="10" type="ORF">EIN_327860</name>
</gene>
<reference evidence="10 11" key="1">
    <citation type="submission" date="2012-10" db="EMBL/GenBank/DDBJ databases">
        <authorList>
            <person name="Zafar N."/>
            <person name="Inman J."/>
            <person name="Hall N."/>
            <person name="Lorenzi H."/>
            <person name="Caler E."/>
        </authorList>
    </citation>
    <scope>NUCLEOTIDE SEQUENCE [LARGE SCALE GENOMIC DNA]</scope>
    <source>
        <strain evidence="10 11">IP1</strain>
    </source>
</reference>
<dbReference type="InterPro" id="IPR012677">
    <property type="entry name" value="Nucleotide-bd_a/b_plait_sf"/>
</dbReference>
<dbReference type="GO" id="GO:0005846">
    <property type="term" value="C:nuclear cap binding complex"/>
    <property type="evidence" value="ECO:0007669"/>
    <property type="project" value="InterPro"/>
</dbReference>
<dbReference type="InterPro" id="IPR035979">
    <property type="entry name" value="RBD_domain_sf"/>
</dbReference>
<keyword evidence="5 7" id="KW-0539">Nucleus</keyword>
<dbReference type="GO" id="GO:0045292">
    <property type="term" value="P:mRNA cis splicing, via spliceosome"/>
    <property type="evidence" value="ECO:0007669"/>
    <property type="project" value="InterPro"/>
</dbReference>
<evidence type="ECO:0000256" key="3">
    <source>
        <dbReference type="ARBA" id="ARBA00022664"/>
    </source>
</evidence>
<organism evidence="10 11">
    <name type="scientific">Entamoeba invadens IP1</name>
    <dbReference type="NCBI Taxonomy" id="370355"/>
    <lineage>
        <taxon>Eukaryota</taxon>
        <taxon>Amoebozoa</taxon>
        <taxon>Evosea</taxon>
        <taxon>Archamoebae</taxon>
        <taxon>Mastigamoebida</taxon>
        <taxon>Entamoebidae</taxon>
        <taxon>Entamoeba</taxon>
    </lineage>
</organism>
<keyword evidence="11" id="KW-1185">Reference proteome</keyword>
<dbReference type="InterPro" id="IPR000504">
    <property type="entry name" value="RRM_dom"/>
</dbReference>
<feature type="domain" description="RRM" evidence="9">
    <location>
        <begin position="32"/>
        <end position="109"/>
    </location>
</feature>
<dbReference type="GeneID" id="14885083"/>
<keyword evidence="4 7" id="KW-0508">mRNA splicing</keyword>
<dbReference type="Gene3D" id="3.30.70.330">
    <property type="match status" value="1"/>
</dbReference>
<evidence type="ECO:0000256" key="7">
    <source>
        <dbReference type="RuleBase" id="RU364036"/>
    </source>
</evidence>
<dbReference type="EMBL" id="KB207015">
    <property type="protein sequence ID" value="ELP86129.1"/>
    <property type="molecule type" value="Genomic_DNA"/>
</dbReference>
<evidence type="ECO:0000256" key="8">
    <source>
        <dbReference type="SAM" id="MobiDB-lite"/>
    </source>
</evidence>
<name>A0A0A1TXN8_ENTIV</name>
<evidence type="ECO:0000256" key="5">
    <source>
        <dbReference type="ARBA" id="ARBA00023242"/>
    </source>
</evidence>
<dbReference type="SMART" id="SM00360">
    <property type="entry name" value="RRM"/>
    <property type="match status" value="1"/>
</dbReference>
<dbReference type="PANTHER" id="PTHR18847:SF0">
    <property type="entry name" value="NUCLEAR CAP-BINDING PROTEIN SUBUNIT 2"/>
    <property type="match status" value="1"/>
</dbReference>
<dbReference type="Proteomes" id="UP000014680">
    <property type="component" value="Unassembled WGS sequence"/>
</dbReference>
<proteinExistence type="inferred from homology"/>
<dbReference type="Pfam" id="PF00076">
    <property type="entry name" value="RRM_1"/>
    <property type="match status" value="1"/>
</dbReference>
<evidence type="ECO:0000256" key="1">
    <source>
        <dbReference type="ARBA" id="ARBA00004123"/>
    </source>
</evidence>
<evidence type="ECO:0000259" key="9">
    <source>
        <dbReference type="PROSITE" id="PS50102"/>
    </source>
</evidence>
<keyword evidence="6 7" id="KW-0694">RNA-binding</keyword>